<sequence length="785" mass="86298">MDIGEIRKRRLLRLVEARGEPVVLIEALAGMGKSRLLADFAAARGLPVRRDGQPPGIAGDLRLWDVPADAPAARLPDLAAGGRLVLAKRPATRLSGLDRLAAFGAAYKLPEEALLYEARELVAAFGERPGAEIALATGGWPLLIDTGGRRSIDPVVLSRFIAEEILADLPAETLVRLAMMLAGRRVTGGAPPLPLARLDASGAWEIGGRDIAEPLADALVAEQGRRIADPGLRPAMAAASAELGFTTETILNMQRSGEFEAAERLLETEHGWYFLYFHGAIAFDAVLAGFPEEASLQSDTVALCRALQALKHGEVSLARRLLADRFGSATLDPGRVLADRGQYTVAFRSFRLVMLIYEDIPLTDELLRLAFAILADLPIEAHLLRGSIHNAILEFYLRSRRFAEADDVAERALRHYRAAGASLLAFYISLHLAIMRLMAGDAASAGEWAAEAERDIASLGFDSPHDQLLLKLLKGCVGYEEGSDEALILFLNRDLELFSHGEIWPTLIEFALQYGSQALSRRYSAIAARSFLDRWRVYQVQNRQFQMMIDSREVTVMQNGNRWREAADRLAQLPTPVTQAVASNARQLARLGHRDEIAVALCWLRHMVFETPTRPDLVDCLAAIEANLALTARQRIGVQIWNAYVLKRQRDLTRARAQLQATFETVARNGCIGSLSEEQVFLADLLANRRIADFLSALSEARQVLRRLRDFGLGNSGLGSRNGLSRQETKVLMMVTEGASNKFVAKMLQISEATVKFHLGNVYRKLGCRRRKEAIAAARALGLVG</sequence>
<dbReference type="SUPFAM" id="SSF46894">
    <property type="entry name" value="C-terminal effector domain of the bipartite response regulators"/>
    <property type="match status" value="1"/>
</dbReference>
<dbReference type="EMBL" id="NQVN01000002">
    <property type="protein sequence ID" value="PIP00211.1"/>
    <property type="molecule type" value="Genomic_DNA"/>
</dbReference>
<evidence type="ECO:0000256" key="2">
    <source>
        <dbReference type="ARBA" id="ARBA00023125"/>
    </source>
</evidence>
<dbReference type="Proteomes" id="UP000231070">
    <property type="component" value="Unassembled WGS sequence"/>
</dbReference>
<dbReference type="Gene3D" id="1.10.10.10">
    <property type="entry name" value="Winged helix-like DNA-binding domain superfamily/Winged helix DNA-binding domain"/>
    <property type="match status" value="1"/>
</dbReference>
<organism evidence="5 6">
    <name type="scientific">Pleomorphomonas carboxyditropha</name>
    <dbReference type="NCBI Taxonomy" id="2023338"/>
    <lineage>
        <taxon>Bacteria</taxon>
        <taxon>Pseudomonadati</taxon>
        <taxon>Pseudomonadota</taxon>
        <taxon>Alphaproteobacteria</taxon>
        <taxon>Hyphomicrobiales</taxon>
        <taxon>Pleomorphomonadaceae</taxon>
        <taxon>Pleomorphomonas</taxon>
    </lineage>
</organism>
<dbReference type="AlphaFoldDB" id="A0A2G9X1G9"/>
<dbReference type="OrthoDB" id="8337506at2"/>
<dbReference type="PROSITE" id="PS50043">
    <property type="entry name" value="HTH_LUXR_2"/>
    <property type="match status" value="1"/>
</dbReference>
<proteinExistence type="predicted"/>
<dbReference type="PROSITE" id="PS00622">
    <property type="entry name" value="HTH_LUXR_1"/>
    <property type="match status" value="1"/>
</dbReference>
<keyword evidence="6" id="KW-1185">Reference proteome</keyword>
<evidence type="ECO:0000256" key="1">
    <source>
        <dbReference type="ARBA" id="ARBA00023015"/>
    </source>
</evidence>
<evidence type="ECO:0000256" key="3">
    <source>
        <dbReference type="ARBA" id="ARBA00023163"/>
    </source>
</evidence>
<dbReference type="InterPro" id="IPR036388">
    <property type="entry name" value="WH-like_DNA-bd_sf"/>
</dbReference>
<dbReference type="RefSeq" id="WP_100079548.1">
    <property type="nucleotide sequence ID" value="NZ_NQVN01000002.1"/>
</dbReference>
<feature type="domain" description="HTH luxR-type" evidence="4">
    <location>
        <begin position="717"/>
        <end position="782"/>
    </location>
</feature>
<dbReference type="PANTHER" id="PTHR44688">
    <property type="entry name" value="DNA-BINDING TRANSCRIPTIONAL ACTIVATOR DEVR_DOSR"/>
    <property type="match status" value="1"/>
</dbReference>
<comment type="caution">
    <text evidence="5">The sequence shown here is derived from an EMBL/GenBank/DDBJ whole genome shotgun (WGS) entry which is preliminary data.</text>
</comment>
<gene>
    <name evidence="5" type="ORF">CJ014_05600</name>
</gene>
<dbReference type="InterPro" id="IPR016032">
    <property type="entry name" value="Sig_transdc_resp-reg_C-effctor"/>
</dbReference>
<dbReference type="PANTHER" id="PTHR44688:SF16">
    <property type="entry name" value="DNA-BINDING TRANSCRIPTIONAL ACTIVATOR DEVR_DOSR"/>
    <property type="match status" value="1"/>
</dbReference>
<dbReference type="InterPro" id="IPR000792">
    <property type="entry name" value="Tscrpt_reg_LuxR_C"/>
</dbReference>
<keyword evidence="3" id="KW-0804">Transcription</keyword>
<dbReference type="GO" id="GO:0003677">
    <property type="term" value="F:DNA binding"/>
    <property type="evidence" value="ECO:0007669"/>
    <property type="project" value="UniProtKB-KW"/>
</dbReference>
<keyword evidence="1" id="KW-0805">Transcription regulation</keyword>
<evidence type="ECO:0000259" key="4">
    <source>
        <dbReference type="PROSITE" id="PS50043"/>
    </source>
</evidence>
<dbReference type="SMART" id="SM00421">
    <property type="entry name" value="HTH_LUXR"/>
    <property type="match status" value="1"/>
</dbReference>
<evidence type="ECO:0000313" key="5">
    <source>
        <dbReference type="EMBL" id="PIP00211.1"/>
    </source>
</evidence>
<reference evidence="5 6" key="1">
    <citation type="submission" date="2017-08" db="EMBL/GenBank/DDBJ databases">
        <title>Pleomorphomonas carboxidotrophicus sp. nov., a new mesophilic hydrogenogenic carboxidotroph.</title>
        <authorList>
            <person name="Esquivel-Elizondo S."/>
            <person name="Krajmalnik-Brown R."/>
            <person name="Maldonado J."/>
        </authorList>
    </citation>
    <scope>NUCLEOTIDE SEQUENCE [LARGE SCALE GENOMIC DNA]</scope>
    <source>
        <strain evidence="5 6">SVCO-16</strain>
    </source>
</reference>
<accession>A0A2G9X1G9</accession>
<keyword evidence="2" id="KW-0238">DNA-binding</keyword>
<evidence type="ECO:0000313" key="6">
    <source>
        <dbReference type="Proteomes" id="UP000231070"/>
    </source>
</evidence>
<dbReference type="PRINTS" id="PR00038">
    <property type="entry name" value="HTHLUXR"/>
</dbReference>
<dbReference type="GO" id="GO:0006355">
    <property type="term" value="P:regulation of DNA-templated transcription"/>
    <property type="evidence" value="ECO:0007669"/>
    <property type="project" value="InterPro"/>
</dbReference>
<dbReference type="Pfam" id="PF00196">
    <property type="entry name" value="GerE"/>
    <property type="match status" value="1"/>
</dbReference>
<dbReference type="CDD" id="cd06170">
    <property type="entry name" value="LuxR_C_like"/>
    <property type="match status" value="1"/>
</dbReference>
<name>A0A2G9X1G9_9HYPH</name>
<protein>
    <recommendedName>
        <fullName evidence="4">HTH luxR-type domain-containing protein</fullName>
    </recommendedName>
</protein>